<keyword evidence="2" id="KW-1185">Reference proteome</keyword>
<reference evidence="1 2" key="1">
    <citation type="submission" date="2024-01" db="EMBL/GenBank/DDBJ databases">
        <authorList>
            <person name="Waweru B."/>
        </authorList>
    </citation>
    <scope>NUCLEOTIDE SEQUENCE [LARGE SCALE GENOMIC DNA]</scope>
</reference>
<dbReference type="AlphaFoldDB" id="A0AAV1S7N7"/>
<gene>
    <name evidence="1" type="ORF">DCAF_LOCUS19083</name>
</gene>
<proteinExistence type="predicted"/>
<accession>A0AAV1S7N7</accession>
<evidence type="ECO:0000313" key="1">
    <source>
        <dbReference type="EMBL" id="CAK7346407.1"/>
    </source>
</evidence>
<dbReference type="Proteomes" id="UP001314170">
    <property type="component" value="Unassembled WGS sequence"/>
</dbReference>
<evidence type="ECO:0000313" key="2">
    <source>
        <dbReference type="Proteomes" id="UP001314170"/>
    </source>
</evidence>
<name>A0AAV1S7N7_9ROSI</name>
<organism evidence="1 2">
    <name type="scientific">Dovyalis caffra</name>
    <dbReference type="NCBI Taxonomy" id="77055"/>
    <lineage>
        <taxon>Eukaryota</taxon>
        <taxon>Viridiplantae</taxon>
        <taxon>Streptophyta</taxon>
        <taxon>Embryophyta</taxon>
        <taxon>Tracheophyta</taxon>
        <taxon>Spermatophyta</taxon>
        <taxon>Magnoliopsida</taxon>
        <taxon>eudicotyledons</taxon>
        <taxon>Gunneridae</taxon>
        <taxon>Pentapetalae</taxon>
        <taxon>rosids</taxon>
        <taxon>fabids</taxon>
        <taxon>Malpighiales</taxon>
        <taxon>Salicaceae</taxon>
        <taxon>Flacourtieae</taxon>
        <taxon>Dovyalis</taxon>
    </lineage>
</organism>
<comment type="caution">
    <text evidence="1">The sequence shown here is derived from an EMBL/GenBank/DDBJ whole genome shotgun (WGS) entry which is preliminary data.</text>
</comment>
<dbReference type="EMBL" id="CAWUPB010001173">
    <property type="protein sequence ID" value="CAK7346407.1"/>
    <property type="molecule type" value="Genomic_DNA"/>
</dbReference>
<protein>
    <submittedName>
        <fullName evidence="1">Uncharacterized protein</fullName>
    </submittedName>
</protein>
<sequence>MREDPHSETDPNEKLYGVSALESRKLVNYSATSFISNISCYTLHGDNQYRNSVQALEFKHLNVHGGGILEGARYSQASCSISS</sequence>